<accession>A0ABW6WUG1</accession>
<feature type="binding site" evidence="6">
    <location>
        <position position="134"/>
    </location>
    <ligand>
        <name>Fe cation</name>
        <dbReference type="ChEBI" id="CHEBI:24875"/>
    </ligand>
</feature>
<dbReference type="PRINTS" id="PR01576">
    <property type="entry name" value="PDEFORMYLASE"/>
</dbReference>
<comment type="function">
    <text evidence="6">Removes the formyl group from the N-terminal Met of newly synthesized proteins. Requires at least a dipeptide for an efficient rate of reaction. N-terminal L-methionine is a prerequisite for activity but the enzyme has broad specificity at other positions.</text>
</comment>
<dbReference type="Pfam" id="PF01327">
    <property type="entry name" value="Pep_deformylase"/>
    <property type="match status" value="1"/>
</dbReference>
<dbReference type="NCBIfam" id="NF001159">
    <property type="entry name" value="PRK00150.1-3"/>
    <property type="match status" value="1"/>
</dbReference>
<gene>
    <name evidence="6" type="primary">def</name>
    <name evidence="7" type="ORF">ACFY35_42770</name>
</gene>
<comment type="caution">
    <text evidence="7">The sequence shown here is derived from an EMBL/GenBank/DDBJ whole genome shotgun (WGS) entry which is preliminary data.</text>
</comment>
<evidence type="ECO:0000313" key="8">
    <source>
        <dbReference type="Proteomes" id="UP001602245"/>
    </source>
</evidence>
<evidence type="ECO:0000256" key="3">
    <source>
        <dbReference type="ARBA" id="ARBA00022801"/>
    </source>
</evidence>
<keyword evidence="8" id="KW-1185">Reference proteome</keyword>
<keyword evidence="3 6" id="KW-0378">Hydrolase</keyword>
<protein>
    <recommendedName>
        <fullName evidence="6">Peptide deformylase</fullName>
        <shortName evidence="6">PDF</shortName>
        <ecNumber evidence="6">3.5.1.88</ecNumber>
    </recommendedName>
    <alternativeName>
        <fullName evidence="6">Polypeptide deformylase</fullName>
    </alternativeName>
</protein>
<keyword evidence="2 6" id="KW-0479">Metal-binding</keyword>
<evidence type="ECO:0000256" key="6">
    <source>
        <dbReference type="HAMAP-Rule" id="MF_00163"/>
    </source>
</evidence>
<organism evidence="7 8">
    <name type="scientific">Paractinoplanes globisporus</name>
    <dbReference type="NCBI Taxonomy" id="113565"/>
    <lineage>
        <taxon>Bacteria</taxon>
        <taxon>Bacillati</taxon>
        <taxon>Actinomycetota</taxon>
        <taxon>Actinomycetes</taxon>
        <taxon>Micromonosporales</taxon>
        <taxon>Micromonosporaceae</taxon>
        <taxon>Paractinoplanes</taxon>
    </lineage>
</organism>
<keyword evidence="4 6" id="KW-0648">Protein biosynthesis</keyword>
<dbReference type="SUPFAM" id="SSF56420">
    <property type="entry name" value="Peptide deformylase"/>
    <property type="match status" value="1"/>
</dbReference>
<name>A0ABW6WUG1_9ACTN</name>
<keyword evidence="5 6" id="KW-0408">Iron</keyword>
<evidence type="ECO:0000256" key="1">
    <source>
        <dbReference type="ARBA" id="ARBA00010759"/>
    </source>
</evidence>
<evidence type="ECO:0000313" key="7">
    <source>
        <dbReference type="EMBL" id="MFF5296200.1"/>
    </source>
</evidence>
<comment type="catalytic activity">
    <reaction evidence="6">
        <text>N-terminal N-formyl-L-methionyl-[peptide] + H2O = N-terminal L-methionyl-[peptide] + formate</text>
        <dbReference type="Rhea" id="RHEA:24420"/>
        <dbReference type="Rhea" id="RHEA-COMP:10639"/>
        <dbReference type="Rhea" id="RHEA-COMP:10640"/>
        <dbReference type="ChEBI" id="CHEBI:15377"/>
        <dbReference type="ChEBI" id="CHEBI:15740"/>
        <dbReference type="ChEBI" id="CHEBI:49298"/>
        <dbReference type="ChEBI" id="CHEBI:64731"/>
        <dbReference type="EC" id="3.5.1.88"/>
    </reaction>
</comment>
<dbReference type="Proteomes" id="UP001602245">
    <property type="component" value="Unassembled WGS sequence"/>
</dbReference>
<comment type="cofactor">
    <cofactor evidence="6">
        <name>Fe(2+)</name>
        <dbReference type="ChEBI" id="CHEBI:29033"/>
    </cofactor>
    <text evidence="6">Binds 1 Fe(2+) ion.</text>
</comment>
<comment type="similarity">
    <text evidence="1 6">Belongs to the polypeptide deformylase family.</text>
</comment>
<feature type="binding site" evidence="6">
    <location>
        <position position="88"/>
    </location>
    <ligand>
        <name>Fe cation</name>
        <dbReference type="ChEBI" id="CHEBI:24875"/>
    </ligand>
</feature>
<dbReference type="PIRSF" id="PIRSF004749">
    <property type="entry name" value="Pep_def"/>
    <property type="match status" value="1"/>
</dbReference>
<proteinExistence type="inferred from homology"/>
<dbReference type="InterPro" id="IPR023635">
    <property type="entry name" value="Peptide_deformylase"/>
</dbReference>
<dbReference type="CDD" id="cd00487">
    <property type="entry name" value="Pep_deformylase"/>
    <property type="match status" value="1"/>
</dbReference>
<dbReference type="HAMAP" id="MF_00163">
    <property type="entry name" value="Pep_deformylase"/>
    <property type="match status" value="1"/>
</dbReference>
<dbReference type="Gene3D" id="3.90.45.10">
    <property type="entry name" value="Peptide deformylase"/>
    <property type="match status" value="1"/>
</dbReference>
<sequence>MTVRPIRIFGDPVLRTEADPVTAFDAELRRLVTDLEDTVRVPGRAGVAAPQIGVSLRVFSYNVAGQVGHLVNPVLSDYDGEQTDDEACLSLPGLDYPTTRALSVTARGFDQYGEPLVIEGTGFLARALQHETDHLAGRLYIDTLTGDVRRQALRELRRVSPSPQGR</sequence>
<dbReference type="InterPro" id="IPR036821">
    <property type="entry name" value="Peptide_deformylase_sf"/>
</dbReference>
<feature type="active site" evidence="6">
    <location>
        <position position="131"/>
    </location>
</feature>
<dbReference type="PANTHER" id="PTHR10458">
    <property type="entry name" value="PEPTIDE DEFORMYLASE"/>
    <property type="match status" value="1"/>
</dbReference>
<feature type="binding site" evidence="6">
    <location>
        <position position="130"/>
    </location>
    <ligand>
        <name>Fe cation</name>
        <dbReference type="ChEBI" id="CHEBI:24875"/>
    </ligand>
</feature>
<dbReference type="EC" id="3.5.1.88" evidence="6"/>
<dbReference type="PANTHER" id="PTHR10458:SF2">
    <property type="entry name" value="PEPTIDE DEFORMYLASE, MITOCHONDRIAL"/>
    <property type="match status" value="1"/>
</dbReference>
<evidence type="ECO:0000256" key="4">
    <source>
        <dbReference type="ARBA" id="ARBA00022917"/>
    </source>
</evidence>
<reference evidence="7 8" key="1">
    <citation type="submission" date="2024-10" db="EMBL/GenBank/DDBJ databases">
        <title>The Natural Products Discovery Center: Release of the First 8490 Sequenced Strains for Exploring Actinobacteria Biosynthetic Diversity.</title>
        <authorList>
            <person name="Kalkreuter E."/>
            <person name="Kautsar S.A."/>
            <person name="Yang D."/>
            <person name="Bader C.D."/>
            <person name="Teijaro C.N."/>
            <person name="Fluegel L."/>
            <person name="Davis C.M."/>
            <person name="Simpson J.R."/>
            <person name="Lauterbach L."/>
            <person name="Steele A.D."/>
            <person name="Gui C."/>
            <person name="Meng S."/>
            <person name="Li G."/>
            <person name="Viehrig K."/>
            <person name="Ye F."/>
            <person name="Su P."/>
            <person name="Kiefer A.F."/>
            <person name="Nichols A."/>
            <person name="Cepeda A.J."/>
            <person name="Yan W."/>
            <person name="Fan B."/>
            <person name="Jiang Y."/>
            <person name="Adhikari A."/>
            <person name="Zheng C.-J."/>
            <person name="Schuster L."/>
            <person name="Cowan T.M."/>
            <person name="Smanski M.J."/>
            <person name="Chevrette M.G."/>
            <person name="De Carvalho L.P.S."/>
            <person name="Shen B."/>
        </authorList>
    </citation>
    <scope>NUCLEOTIDE SEQUENCE [LARGE SCALE GENOMIC DNA]</scope>
    <source>
        <strain evidence="7 8">NPDC000087</strain>
    </source>
</reference>
<evidence type="ECO:0000256" key="5">
    <source>
        <dbReference type="ARBA" id="ARBA00023004"/>
    </source>
</evidence>
<dbReference type="EMBL" id="JBIAZU010000008">
    <property type="protein sequence ID" value="MFF5296200.1"/>
    <property type="molecule type" value="Genomic_DNA"/>
</dbReference>
<dbReference type="RefSeq" id="WP_026206812.1">
    <property type="nucleotide sequence ID" value="NZ_JBIAZU010000008.1"/>
</dbReference>
<evidence type="ECO:0000256" key="2">
    <source>
        <dbReference type="ARBA" id="ARBA00022723"/>
    </source>
</evidence>